<accession>A0A1Y4DAB7</accession>
<comment type="catalytic activity">
    <reaction evidence="1">
        <text>Hydrolyzes the link between N-acetylmuramoyl residues and L-amino acid residues in certain cell-wall glycopeptides.</text>
        <dbReference type="EC" id="3.5.1.28"/>
    </reaction>
</comment>
<sequence length="646" mass="72740">MTSSQLTIELCYHFIRMKRILFLLFSLFVFEAAVHPQNIPTAPYLPAQGRSSAPNDSITVQFPYEKMTVTRGAARIFLFGQIHLSGPVKLDINGESVPVQENGTFIAFLPVKSGEFEFLLTASNGRETVQAVRRIVVPGVDIKDFSSRAEFDPEEIFPQSPAELLPGDVVGLYVRGTPGAEVTFTLSGLKDAKNIPMKEDVSSPGMYRAKYLIREDQKPKTAKITYNMENGPDGSKAKITAPARLKVLDAKDPFTRAQVLSAGVKLRKIPTPRENLYPFYRAYGEVLLNGRMNGQYRIALNENESAWLEEKNLKTLLFSGYTPNRITELKTTALPDKTRLSFAGSRIIPISVHEFNDRMELTLYYTDGFDENYSFDTTSPIIESITWSQPARDTLLFKIYFKKDSPLWGHAYDFEGNNLIIDLMHRPGLTPTKDKPLQGARILLDAGHSPRRTVPYDGAVGPSGYLEYEANLALAEDLKPLLEKAGATVIMTRHGNNRMSLQNRYQLALKEKAHIFVSLHYNALPETVNPLARARGFSVYYNYPHSFKLAQSVYDAFTRHVPLPDNGMIANDVLFIPRIPQLPSILVENAYLILPEQEQMAKTADGRSAFVQALYEGILDFYGVKPRPEKKPLRRNAFKKPGRRIF</sequence>
<dbReference type="CDD" id="cd02696">
    <property type="entry name" value="MurNAc-LAA"/>
    <property type="match status" value="1"/>
</dbReference>
<name>A0A1Y4DAB7_9BACT</name>
<dbReference type="PANTHER" id="PTHR30404">
    <property type="entry name" value="N-ACETYLMURAMOYL-L-ALANINE AMIDASE"/>
    <property type="match status" value="1"/>
</dbReference>
<reference evidence="6" key="1">
    <citation type="submission" date="2017-04" db="EMBL/GenBank/DDBJ databases">
        <title>Function of individual gut microbiota members based on whole genome sequencing of pure cultures obtained from chicken caecum.</title>
        <authorList>
            <person name="Medvecky M."/>
            <person name="Cejkova D."/>
            <person name="Polansky O."/>
            <person name="Karasova D."/>
            <person name="Kubasova T."/>
            <person name="Cizek A."/>
            <person name="Rychlik I."/>
        </authorList>
    </citation>
    <scope>NUCLEOTIDE SEQUENCE [LARGE SCALE GENOMIC DNA]</scope>
    <source>
        <strain evidence="6">An273</strain>
    </source>
</reference>
<dbReference type="PANTHER" id="PTHR30404:SF0">
    <property type="entry name" value="N-ACETYLMURAMOYL-L-ALANINE AMIDASE AMIC"/>
    <property type="match status" value="1"/>
</dbReference>
<evidence type="ECO:0000313" key="5">
    <source>
        <dbReference type="EMBL" id="OUO56174.1"/>
    </source>
</evidence>
<dbReference type="Proteomes" id="UP000196368">
    <property type="component" value="Unassembled WGS sequence"/>
</dbReference>
<proteinExistence type="predicted"/>
<evidence type="ECO:0000256" key="2">
    <source>
        <dbReference type="ARBA" id="ARBA00011901"/>
    </source>
</evidence>
<feature type="domain" description="MurNAc-LAA" evidence="4">
    <location>
        <begin position="505"/>
        <end position="619"/>
    </location>
</feature>
<dbReference type="InterPro" id="IPR050695">
    <property type="entry name" value="N-acetylmuramoyl_amidase_3"/>
</dbReference>
<dbReference type="InterPro" id="IPR002508">
    <property type="entry name" value="MurNAc-LAA_cat"/>
</dbReference>
<dbReference type="GO" id="GO:0009253">
    <property type="term" value="P:peptidoglycan catabolic process"/>
    <property type="evidence" value="ECO:0007669"/>
    <property type="project" value="InterPro"/>
</dbReference>
<dbReference type="SMART" id="SM00646">
    <property type="entry name" value="Ami_3"/>
    <property type="match status" value="1"/>
</dbReference>
<dbReference type="SUPFAM" id="SSF53187">
    <property type="entry name" value="Zn-dependent exopeptidases"/>
    <property type="match status" value="1"/>
</dbReference>
<organism evidence="5 6">
    <name type="scientific">Candidatus Avelusimicrobium gallicola</name>
    <dbReference type="NCBI Taxonomy" id="2562704"/>
    <lineage>
        <taxon>Bacteria</taxon>
        <taxon>Pseudomonadati</taxon>
        <taxon>Elusimicrobiota</taxon>
        <taxon>Elusimicrobia</taxon>
        <taxon>Elusimicrobiales</taxon>
        <taxon>Elusimicrobiaceae</taxon>
        <taxon>Candidatus Avelusimicrobium</taxon>
    </lineage>
</organism>
<evidence type="ECO:0000259" key="4">
    <source>
        <dbReference type="SMART" id="SM00646"/>
    </source>
</evidence>
<dbReference type="Pfam" id="PF01520">
    <property type="entry name" value="Amidase_3"/>
    <property type="match status" value="1"/>
</dbReference>
<evidence type="ECO:0000256" key="1">
    <source>
        <dbReference type="ARBA" id="ARBA00001561"/>
    </source>
</evidence>
<dbReference type="GO" id="GO:0008745">
    <property type="term" value="F:N-acetylmuramoyl-L-alanine amidase activity"/>
    <property type="evidence" value="ECO:0007669"/>
    <property type="project" value="UniProtKB-EC"/>
</dbReference>
<dbReference type="Gene3D" id="3.40.630.40">
    <property type="entry name" value="Zn-dependent exopeptidases"/>
    <property type="match status" value="1"/>
</dbReference>
<dbReference type="AlphaFoldDB" id="A0A1Y4DAB7"/>
<keyword evidence="3" id="KW-0378">Hydrolase</keyword>
<protein>
    <recommendedName>
        <fullName evidence="2">N-acetylmuramoyl-L-alanine amidase</fullName>
        <ecNumber evidence="2">3.5.1.28</ecNumber>
    </recommendedName>
</protein>
<evidence type="ECO:0000256" key="3">
    <source>
        <dbReference type="ARBA" id="ARBA00022801"/>
    </source>
</evidence>
<keyword evidence="6" id="KW-1185">Reference proteome</keyword>
<dbReference type="EC" id="3.5.1.28" evidence="2"/>
<dbReference type="GO" id="GO:0030288">
    <property type="term" value="C:outer membrane-bounded periplasmic space"/>
    <property type="evidence" value="ECO:0007669"/>
    <property type="project" value="TreeGrafter"/>
</dbReference>
<evidence type="ECO:0000313" key="6">
    <source>
        <dbReference type="Proteomes" id="UP000196368"/>
    </source>
</evidence>
<comment type="caution">
    <text evidence="5">The sequence shown here is derived from an EMBL/GenBank/DDBJ whole genome shotgun (WGS) entry which is preliminary data.</text>
</comment>
<gene>
    <name evidence="5" type="ORF">B5F75_06030</name>
</gene>
<dbReference type="EMBL" id="NFJD01000004">
    <property type="protein sequence ID" value="OUO56174.1"/>
    <property type="molecule type" value="Genomic_DNA"/>
</dbReference>